<dbReference type="GO" id="GO:0003756">
    <property type="term" value="F:protein disulfide isomerase activity"/>
    <property type="evidence" value="ECO:0007669"/>
    <property type="project" value="UniProtKB-EC"/>
</dbReference>
<dbReference type="GO" id="GO:0015035">
    <property type="term" value="F:protein-disulfide reductase activity"/>
    <property type="evidence" value="ECO:0007669"/>
    <property type="project" value="TreeGrafter"/>
</dbReference>
<evidence type="ECO:0000256" key="4">
    <source>
        <dbReference type="ARBA" id="ARBA00023157"/>
    </source>
</evidence>
<evidence type="ECO:0000256" key="3">
    <source>
        <dbReference type="ARBA" id="ARBA00012723"/>
    </source>
</evidence>
<sequence length="473" mass="51314">MHQHAVTTALTVLLATVPTAWAAGMYSKNSRVLQVDAKSFDRLINRSNYTSIVEFYAPWCGHCQSLKPAYEKAASQLDGLAKVAAIDCDDDANKQFCGSMGVKGFPTLKLVRPGKKAGRPVIEDYNGGRTAGAIVEAVAAKINNHVTRVTDKDLDGFLASADGPKAILFTDKGTTSALLRSIAIDYLGVIGIAQIRDKESAAVAQFGIKKFPTLVLVPGGEGQEPVVYEGEMKKADMVKFLSQAGEPNPDPAPAKAKGAKKKKPKKDEKPKTEKSDKAKEAEDKPPKAEDKEEPVKEAETSDEAPPAASTPQVIVIPTASSKQEVAEKCLQPKSHTCILALVPDSETPESKKAIDSLSQLNTKYLQGQRKVFPFIAVPDSVDSVVRAKLEAANPVELIAINVRRNWWRKYEGDFGAVSVEAWVDVIRMGEGAKMKLPKGIVEDVEEAEEQAKEQPKTEEEPKVEEATEEHDEL</sequence>
<keyword evidence="4" id="KW-1015">Disulfide bond</keyword>
<feature type="compositionally biased region" description="Basic and acidic residues" evidence="7">
    <location>
        <begin position="265"/>
        <end position="299"/>
    </location>
</feature>
<evidence type="ECO:0000256" key="1">
    <source>
        <dbReference type="ARBA" id="ARBA00001182"/>
    </source>
</evidence>
<feature type="chain" id="PRO_5040932529" description="protein disulfide-isomerase" evidence="8">
    <location>
        <begin position="23"/>
        <end position="473"/>
    </location>
</feature>
<dbReference type="EMBL" id="JAJHUN010000010">
    <property type="protein sequence ID" value="KAJ4148600.1"/>
    <property type="molecule type" value="Genomic_DNA"/>
</dbReference>
<dbReference type="InterPro" id="IPR017937">
    <property type="entry name" value="Thioredoxin_CS"/>
</dbReference>
<feature type="region of interest" description="Disordered" evidence="7">
    <location>
        <begin position="243"/>
        <end position="313"/>
    </location>
</feature>
<dbReference type="PROSITE" id="PS00194">
    <property type="entry name" value="THIOREDOXIN_1"/>
    <property type="match status" value="1"/>
</dbReference>
<dbReference type="InterPro" id="IPR057305">
    <property type="entry name" value="Thioredox_PDIA6_C"/>
</dbReference>
<dbReference type="KEGG" id="amus:LMH87_003063"/>
<dbReference type="PROSITE" id="PS51352">
    <property type="entry name" value="THIOREDOXIN_2"/>
    <property type="match status" value="1"/>
</dbReference>
<comment type="caution">
    <text evidence="10">The sequence shown here is derived from an EMBL/GenBank/DDBJ whole genome shotgun (WGS) entry which is preliminary data.</text>
</comment>
<evidence type="ECO:0000256" key="6">
    <source>
        <dbReference type="ARBA" id="ARBA00023284"/>
    </source>
</evidence>
<dbReference type="InterPro" id="IPR013766">
    <property type="entry name" value="Thioredoxin_domain"/>
</dbReference>
<evidence type="ECO:0000256" key="7">
    <source>
        <dbReference type="SAM" id="MobiDB-lite"/>
    </source>
</evidence>
<gene>
    <name evidence="10" type="ORF">LMH87_003063</name>
</gene>
<reference evidence="10" key="1">
    <citation type="journal article" date="2023" name="Access Microbiol">
        <title>De-novo genome assembly for Akanthomyces muscarius, a biocontrol agent of insect agricultural pests.</title>
        <authorList>
            <person name="Erdos Z."/>
            <person name="Studholme D.J."/>
            <person name="Raymond B."/>
            <person name="Sharma M."/>
        </authorList>
    </citation>
    <scope>NUCLEOTIDE SEQUENCE</scope>
    <source>
        <strain evidence="10">Ve6</strain>
    </source>
</reference>
<feature type="compositionally biased region" description="Basic and acidic residues" evidence="7">
    <location>
        <begin position="449"/>
        <end position="465"/>
    </location>
</feature>
<evidence type="ECO:0000256" key="8">
    <source>
        <dbReference type="SAM" id="SignalP"/>
    </source>
</evidence>
<name>A0A9W8UJ63_AKAMU</name>
<comment type="subcellular location">
    <subcellularLocation>
        <location evidence="2">Endoplasmic reticulum lumen</location>
    </subcellularLocation>
</comment>
<dbReference type="GO" id="GO:0005788">
    <property type="term" value="C:endoplasmic reticulum lumen"/>
    <property type="evidence" value="ECO:0007669"/>
    <property type="project" value="UniProtKB-SubCell"/>
</dbReference>
<dbReference type="PANTHER" id="PTHR45815">
    <property type="entry name" value="PROTEIN DISULFIDE-ISOMERASE A6"/>
    <property type="match status" value="1"/>
</dbReference>
<dbReference type="EC" id="5.3.4.1" evidence="3"/>
<dbReference type="Pfam" id="PF00085">
    <property type="entry name" value="Thioredoxin"/>
    <property type="match status" value="1"/>
</dbReference>
<evidence type="ECO:0000259" key="9">
    <source>
        <dbReference type="PROSITE" id="PS51352"/>
    </source>
</evidence>
<feature type="signal peptide" evidence="8">
    <location>
        <begin position="1"/>
        <end position="22"/>
    </location>
</feature>
<proteinExistence type="predicted"/>
<organism evidence="10 11">
    <name type="scientific">Akanthomyces muscarius</name>
    <name type="common">Entomopathogenic fungus</name>
    <name type="synonym">Lecanicillium muscarium</name>
    <dbReference type="NCBI Taxonomy" id="2231603"/>
    <lineage>
        <taxon>Eukaryota</taxon>
        <taxon>Fungi</taxon>
        <taxon>Dikarya</taxon>
        <taxon>Ascomycota</taxon>
        <taxon>Pezizomycotina</taxon>
        <taxon>Sordariomycetes</taxon>
        <taxon>Hypocreomycetidae</taxon>
        <taxon>Hypocreales</taxon>
        <taxon>Cordycipitaceae</taxon>
        <taxon>Akanthomyces</taxon>
    </lineage>
</organism>
<keyword evidence="11" id="KW-1185">Reference proteome</keyword>
<dbReference type="GO" id="GO:0034976">
    <property type="term" value="P:response to endoplasmic reticulum stress"/>
    <property type="evidence" value="ECO:0007669"/>
    <property type="project" value="TreeGrafter"/>
</dbReference>
<evidence type="ECO:0000313" key="10">
    <source>
        <dbReference type="EMBL" id="KAJ4148600.1"/>
    </source>
</evidence>
<evidence type="ECO:0000256" key="2">
    <source>
        <dbReference type="ARBA" id="ARBA00004319"/>
    </source>
</evidence>
<evidence type="ECO:0000313" key="11">
    <source>
        <dbReference type="Proteomes" id="UP001144673"/>
    </source>
</evidence>
<dbReference type="GeneID" id="80890222"/>
<dbReference type="AlphaFoldDB" id="A0A9W8UJ63"/>
<dbReference type="RefSeq" id="XP_056051541.1">
    <property type="nucleotide sequence ID" value="XM_056194622.1"/>
</dbReference>
<dbReference type="SUPFAM" id="SSF52833">
    <property type="entry name" value="Thioredoxin-like"/>
    <property type="match status" value="2"/>
</dbReference>
<feature type="region of interest" description="Disordered" evidence="7">
    <location>
        <begin position="442"/>
        <end position="473"/>
    </location>
</feature>
<dbReference type="InterPro" id="IPR036249">
    <property type="entry name" value="Thioredoxin-like_sf"/>
</dbReference>
<dbReference type="PANTHER" id="PTHR45815:SF3">
    <property type="entry name" value="PROTEIN DISULFIDE-ISOMERASE A6"/>
    <property type="match status" value="1"/>
</dbReference>
<dbReference type="Gene3D" id="3.40.30.10">
    <property type="entry name" value="Glutaredoxin"/>
    <property type="match status" value="2"/>
</dbReference>
<protein>
    <recommendedName>
        <fullName evidence="3">protein disulfide-isomerase</fullName>
        <ecNumber evidence="3">5.3.4.1</ecNumber>
    </recommendedName>
</protein>
<comment type="catalytic activity">
    <reaction evidence="1">
        <text>Catalyzes the rearrangement of -S-S- bonds in proteins.</text>
        <dbReference type="EC" id="5.3.4.1"/>
    </reaction>
</comment>
<accession>A0A9W8UJ63</accession>
<evidence type="ECO:0000256" key="5">
    <source>
        <dbReference type="ARBA" id="ARBA00023235"/>
    </source>
</evidence>
<keyword evidence="6" id="KW-0676">Redox-active center</keyword>
<dbReference type="Pfam" id="PF24541">
    <property type="entry name" value="Thioredox_PDIA6_C"/>
    <property type="match status" value="1"/>
</dbReference>
<dbReference type="PRINTS" id="PR00421">
    <property type="entry name" value="THIOREDOXIN"/>
</dbReference>
<dbReference type="CDD" id="cd03002">
    <property type="entry name" value="PDI_a_MPD1_like"/>
    <property type="match status" value="1"/>
</dbReference>
<dbReference type="Proteomes" id="UP001144673">
    <property type="component" value="Chromosome 3"/>
</dbReference>
<keyword evidence="8" id="KW-0732">Signal</keyword>
<keyword evidence="5" id="KW-0413">Isomerase</keyword>
<feature type="domain" description="Thioredoxin" evidence="9">
    <location>
        <begin position="14"/>
        <end position="143"/>
    </location>
</feature>